<dbReference type="STRING" id="1341181.FLJC2902T_14110"/>
<reference evidence="2 3" key="1">
    <citation type="submission" date="2013-08" db="EMBL/GenBank/DDBJ databases">
        <title>Flavobacterium limnosediminis JC2902 genome sequencing.</title>
        <authorList>
            <person name="Lee K."/>
            <person name="Yi H."/>
            <person name="Park S."/>
            <person name="Chun J."/>
        </authorList>
    </citation>
    <scope>NUCLEOTIDE SEQUENCE [LARGE SCALE GENOMIC DNA]</scope>
    <source>
        <strain evidence="2 3">JC2902</strain>
    </source>
</reference>
<proteinExistence type="predicted"/>
<dbReference type="EMBL" id="AVGG01000005">
    <property type="protein sequence ID" value="ESU28814.1"/>
    <property type="molecule type" value="Genomic_DNA"/>
</dbReference>
<gene>
    <name evidence="2" type="ORF">FLJC2902T_14110</name>
</gene>
<dbReference type="PATRIC" id="fig|1341181.4.peg.1389"/>
<evidence type="ECO:0000313" key="3">
    <source>
        <dbReference type="Proteomes" id="UP000018004"/>
    </source>
</evidence>
<organism evidence="2 3">
    <name type="scientific">Flavobacterium limnosediminis JC2902</name>
    <dbReference type="NCBI Taxonomy" id="1341181"/>
    <lineage>
        <taxon>Bacteria</taxon>
        <taxon>Pseudomonadati</taxon>
        <taxon>Bacteroidota</taxon>
        <taxon>Flavobacteriia</taxon>
        <taxon>Flavobacteriales</taxon>
        <taxon>Flavobacteriaceae</taxon>
        <taxon>Flavobacterium</taxon>
    </lineage>
</organism>
<sequence>MLIKTENKLRKNTEKANKKPDFPTDCQIPLENKAITVKNVILFTYFFF</sequence>
<keyword evidence="3" id="KW-1185">Reference proteome</keyword>
<evidence type="ECO:0000256" key="1">
    <source>
        <dbReference type="SAM" id="MobiDB-lite"/>
    </source>
</evidence>
<comment type="caution">
    <text evidence="2">The sequence shown here is derived from an EMBL/GenBank/DDBJ whole genome shotgun (WGS) entry which is preliminary data.</text>
</comment>
<feature type="region of interest" description="Disordered" evidence="1">
    <location>
        <begin position="1"/>
        <end position="22"/>
    </location>
</feature>
<protein>
    <submittedName>
        <fullName evidence="2">Uncharacterized protein</fullName>
    </submittedName>
</protein>
<dbReference type="AlphaFoldDB" id="V6SQU0"/>
<evidence type="ECO:0000313" key="2">
    <source>
        <dbReference type="EMBL" id="ESU28814.1"/>
    </source>
</evidence>
<name>V6SQU0_9FLAO</name>
<accession>V6SQU0</accession>
<dbReference type="Proteomes" id="UP000018004">
    <property type="component" value="Unassembled WGS sequence"/>
</dbReference>